<organism evidence="1 2">
    <name type="scientific">Polyplax serrata</name>
    <name type="common">Common mouse louse</name>
    <dbReference type="NCBI Taxonomy" id="468196"/>
    <lineage>
        <taxon>Eukaryota</taxon>
        <taxon>Metazoa</taxon>
        <taxon>Ecdysozoa</taxon>
        <taxon>Arthropoda</taxon>
        <taxon>Hexapoda</taxon>
        <taxon>Insecta</taxon>
        <taxon>Pterygota</taxon>
        <taxon>Neoptera</taxon>
        <taxon>Paraneoptera</taxon>
        <taxon>Psocodea</taxon>
        <taxon>Troctomorpha</taxon>
        <taxon>Phthiraptera</taxon>
        <taxon>Anoplura</taxon>
        <taxon>Polyplacidae</taxon>
        <taxon>Polyplax</taxon>
    </lineage>
</organism>
<evidence type="ECO:0000313" key="2">
    <source>
        <dbReference type="Proteomes" id="UP001372834"/>
    </source>
</evidence>
<proteinExistence type="predicted"/>
<dbReference type="EMBL" id="JAWJWE010000036">
    <property type="protein sequence ID" value="KAK6628645.1"/>
    <property type="molecule type" value="Genomic_DNA"/>
</dbReference>
<dbReference type="AlphaFoldDB" id="A0AAN8P2A5"/>
<sequence>MSKLGRDMLDVEGENQVVLHTTLRLVYGGLTPKPVSPRHVSATRENGNGNEQAWIVLSGAKAMPIRVPRRKGGTPRVEKFAFSYIESITTCCYSRYARVRW</sequence>
<name>A0AAN8P2A5_POLSC</name>
<evidence type="ECO:0000313" key="1">
    <source>
        <dbReference type="EMBL" id="KAK6628645.1"/>
    </source>
</evidence>
<comment type="caution">
    <text evidence="1">The sequence shown here is derived from an EMBL/GenBank/DDBJ whole genome shotgun (WGS) entry which is preliminary data.</text>
</comment>
<gene>
    <name evidence="1" type="ORF">RUM43_002460</name>
</gene>
<accession>A0AAN8P2A5</accession>
<reference evidence="1 2" key="1">
    <citation type="submission" date="2023-10" db="EMBL/GenBank/DDBJ databases">
        <title>Genomes of two closely related lineages of the louse Polyplax serrata with different host specificities.</title>
        <authorList>
            <person name="Martinu J."/>
            <person name="Tarabai H."/>
            <person name="Stefka J."/>
            <person name="Hypsa V."/>
        </authorList>
    </citation>
    <scope>NUCLEOTIDE SEQUENCE [LARGE SCALE GENOMIC DNA]</scope>
    <source>
        <strain evidence="1">HR10_N</strain>
    </source>
</reference>
<protein>
    <submittedName>
        <fullName evidence="1">Uncharacterized protein</fullName>
    </submittedName>
</protein>
<dbReference type="Proteomes" id="UP001372834">
    <property type="component" value="Unassembled WGS sequence"/>
</dbReference>